<dbReference type="PANTHER" id="PTHR10027">
    <property type="entry name" value="CALCIUM-ACTIVATED POTASSIUM CHANNEL ALPHA CHAIN"/>
    <property type="match status" value="1"/>
</dbReference>
<feature type="domain" description="RCK N-terminal" evidence="14">
    <location>
        <begin position="339"/>
        <end position="475"/>
    </location>
</feature>
<evidence type="ECO:0000256" key="11">
    <source>
        <dbReference type="ARBA" id="ARBA00034430"/>
    </source>
</evidence>
<organism evidence="15 16">
    <name type="scientific">Steinernema hermaphroditum</name>
    <dbReference type="NCBI Taxonomy" id="289476"/>
    <lineage>
        <taxon>Eukaryota</taxon>
        <taxon>Metazoa</taxon>
        <taxon>Ecdysozoa</taxon>
        <taxon>Nematoda</taxon>
        <taxon>Chromadorea</taxon>
        <taxon>Rhabditida</taxon>
        <taxon>Tylenchina</taxon>
        <taxon>Panagrolaimomorpha</taxon>
        <taxon>Strongyloidoidea</taxon>
        <taxon>Steinernematidae</taxon>
        <taxon>Steinernema</taxon>
    </lineage>
</organism>
<dbReference type="Pfam" id="PF03493">
    <property type="entry name" value="BK_channel_a"/>
    <property type="match status" value="1"/>
</dbReference>
<keyword evidence="10" id="KW-0407">Ion channel</keyword>
<gene>
    <name evidence="15" type="ORF">QR680_016994</name>
</gene>
<feature type="transmembrane region" description="Helical" evidence="13">
    <location>
        <begin position="143"/>
        <end position="168"/>
    </location>
</feature>
<keyword evidence="6" id="KW-0630">Potassium</keyword>
<dbReference type="GO" id="GO:0005228">
    <property type="term" value="F:intracellular sodium-activated potassium channel activity"/>
    <property type="evidence" value="ECO:0007669"/>
    <property type="project" value="TreeGrafter"/>
</dbReference>
<sequence>MAMRDSEVYTNRGAVLRVDDDASLRSSTVSFVEPDQGFVTPLALSLTSLFRSQTQGFGARMQYGNDQSFKSRLQQYFFDNYYSSLSIRVFNLFIKVLSCVLYCVRVSQDSRLLPEHVVQSYKSRNYTGDDFQWEYFWWVDRSFYLWLTQAVVAAISIAETFVIFYISYKGSVLRFLLTKEFLVECITSGFLLVTVFVPQWRELFVPFFLNSLLARSALQGMLNDFNRTAIFGQSAMVRQIISLFSSLACLIFIGTCSIEHLQRAGDRKFDLFMSFYFCLVTLSTVGYGDLYPDTHPARLLVIAMILAAFLFLPSQIEALGQTLAEKRRAGEDYAKSGNEIHVVVTITHLNAAFIDDFLNEFYAHPEHQGYIVVLLSPSEMDNKTRLLLKIPKWSSRVHYVRGTALKDEDLERAKMHDAKACFILSARHVKDKNSIDEQTILRSWAVKDFAPNVPQYVQVFRPETKMHIEHAEILICEDEFKYSLLANNCICPGISTFITLLMHTSRGEEGQKSTEPWHKVYGFHSGNEIYDILVGESKFFSEFIGKSFTYASFHAHRSYGVALVGVRREGTSEQIKLNPGQTHIMQASDVAYYMALTNEESLTNFRKGVKDQRRKANLAATIANIGTVALDLPHVASEDNKALKKKRKRRLLRGKEVIDSDEMHLIDVPSEDRNRRSSIAMVADSAQQDSSEDSDEEPTCAQCQGRCVAEDIEKTYPPVTSYIGTSPTVCHMMREKRPICCLQVAEPCRHCNYLTASQYNWKNPAVIVAVDKTSSGLYNLIIPLRAYYRPIHELQPIILLLELDQNKSPNPAFLDVIAWFPMVYWMQGRISSLDNLLKAGVCRAEHVVVVKEGTTAPGQDEFLADCSTIITVQKIHRMFPDLRLVTELTHSSNMRFMQFDASDPYTLQQSKFEKKERKRNSNLAFMFRIPFAQGGVFSANMLDRLLYQAFVKHYLVQFIRLLLGIDQSTGSGYLTSFKIHEEDMWIRTYGRLYQKLCSSVADIPIGIYRTNEMNAKTISMDMERMKKKECQKNETVGPNSKRREISQMVQIRMRNLGLSPDDYRAETDKKDTISFVIINPSFDLELEPGDVIYVLRPPVAEDAKGKRINPRRGLRRHRMSPETRLLDNYNHDRPHRPDIPEVVISP</sequence>
<keyword evidence="9 13" id="KW-0472">Membrane</keyword>
<dbReference type="Proteomes" id="UP001175271">
    <property type="component" value="Unassembled WGS sequence"/>
</dbReference>
<feature type="transmembrane region" description="Helical" evidence="13">
    <location>
        <begin position="180"/>
        <end position="200"/>
    </location>
</feature>
<feature type="compositionally biased region" description="Basic and acidic residues" evidence="12">
    <location>
        <begin position="1119"/>
        <end position="1139"/>
    </location>
</feature>
<feature type="transmembrane region" description="Helical" evidence="13">
    <location>
        <begin position="269"/>
        <end position="287"/>
    </location>
</feature>
<dbReference type="PROSITE" id="PS51201">
    <property type="entry name" value="RCK_N"/>
    <property type="match status" value="1"/>
</dbReference>
<evidence type="ECO:0000256" key="2">
    <source>
        <dbReference type="ARBA" id="ARBA00022448"/>
    </source>
</evidence>
<dbReference type="InterPro" id="IPR013099">
    <property type="entry name" value="K_chnl_dom"/>
</dbReference>
<dbReference type="Pfam" id="PF22614">
    <property type="entry name" value="Slo-like_RCK"/>
    <property type="match status" value="2"/>
</dbReference>
<evidence type="ECO:0000256" key="8">
    <source>
        <dbReference type="ARBA" id="ARBA00023065"/>
    </source>
</evidence>
<evidence type="ECO:0000256" key="13">
    <source>
        <dbReference type="SAM" id="Phobius"/>
    </source>
</evidence>
<feature type="compositionally biased region" description="Basic residues" evidence="12">
    <location>
        <begin position="1106"/>
        <end position="1118"/>
    </location>
</feature>
<dbReference type="Gene3D" id="3.40.50.720">
    <property type="entry name" value="NAD(P)-binding Rossmann-like Domain"/>
    <property type="match status" value="2"/>
</dbReference>
<name>A0AA39HDF2_9BILA</name>
<proteinExistence type="predicted"/>
<dbReference type="Gene3D" id="1.10.287.70">
    <property type="match status" value="1"/>
</dbReference>
<dbReference type="EMBL" id="JAUCMV010000004">
    <property type="protein sequence ID" value="KAK0403560.1"/>
    <property type="molecule type" value="Genomic_DNA"/>
</dbReference>
<evidence type="ECO:0000313" key="15">
    <source>
        <dbReference type="EMBL" id="KAK0403560.1"/>
    </source>
</evidence>
<dbReference type="PANTHER" id="PTHR10027:SF10">
    <property type="entry name" value="SLOWPOKE 2, ISOFORM D"/>
    <property type="match status" value="1"/>
</dbReference>
<dbReference type="SUPFAM" id="SSF81324">
    <property type="entry name" value="Voltage-gated potassium channels"/>
    <property type="match status" value="1"/>
</dbReference>
<accession>A0AA39HDF2</accession>
<dbReference type="AlphaFoldDB" id="A0AA39HDF2"/>
<comment type="catalytic activity">
    <reaction evidence="11">
        <text>K(+)(in) = K(+)(out)</text>
        <dbReference type="Rhea" id="RHEA:29463"/>
        <dbReference type="ChEBI" id="CHEBI:29103"/>
    </reaction>
</comment>
<keyword evidence="3" id="KW-0633">Potassium transport</keyword>
<evidence type="ECO:0000256" key="9">
    <source>
        <dbReference type="ARBA" id="ARBA00023136"/>
    </source>
</evidence>
<evidence type="ECO:0000256" key="4">
    <source>
        <dbReference type="ARBA" id="ARBA00022692"/>
    </source>
</evidence>
<evidence type="ECO:0000256" key="6">
    <source>
        <dbReference type="ARBA" id="ARBA00022958"/>
    </source>
</evidence>
<feature type="region of interest" description="Disordered" evidence="12">
    <location>
        <begin position="1104"/>
        <end position="1146"/>
    </location>
</feature>
<dbReference type="GO" id="GO:0005886">
    <property type="term" value="C:plasma membrane"/>
    <property type="evidence" value="ECO:0007669"/>
    <property type="project" value="TreeGrafter"/>
</dbReference>
<evidence type="ECO:0000256" key="1">
    <source>
        <dbReference type="ARBA" id="ARBA00004141"/>
    </source>
</evidence>
<evidence type="ECO:0000256" key="12">
    <source>
        <dbReference type="SAM" id="MobiDB-lite"/>
    </source>
</evidence>
<keyword evidence="16" id="KW-1185">Reference proteome</keyword>
<dbReference type="FunFam" id="3.40.50.720:FF:000011">
    <property type="entry name" value="Potassium channel subfamily T member 1"/>
    <property type="match status" value="1"/>
</dbReference>
<comment type="subcellular location">
    <subcellularLocation>
        <location evidence="1">Membrane</location>
        <topology evidence="1">Multi-pass membrane protein</topology>
    </subcellularLocation>
</comment>
<keyword evidence="2" id="KW-0813">Transport</keyword>
<keyword evidence="7 13" id="KW-1133">Transmembrane helix</keyword>
<evidence type="ECO:0000313" key="16">
    <source>
        <dbReference type="Proteomes" id="UP001175271"/>
    </source>
</evidence>
<reference evidence="15" key="1">
    <citation type="submission" date="2023-06" db="EMBL/GenBank/DDBJ databases">
        <title>Genomic analysis of the entomopathogenic nematode Steinernema hermaphroditum.</title>
        <authorList>
            <person name="Schwarz E.M."/>
            <person name="Heppert J.K."/>
            <person name="Baniya A."/>
            <person name="Schwartz H.T."/>
            <person name="Tan C.-H."/>
            <person name="Antoshechkin I."/>
            <person name="Sternberg P.W."/>
            <person name="Goodrich-Blair H."/>
            <person name="Dillman A.R."/>
        </authorList>
    </citation>
    <scope>NUCLEOTIDE SEQUENCE</scope>
    <source>
        <strain evidence="15">PS9179</strain>
        <tissue evidence="15">Whole animal</tissue>
    </source>
</reference>
<evidence type="ECO:0000256" key="10">
    <source>
        <dbReference type="ARBA" id="ARBA00023303"/>
    </source>
</evidence>
<dbReference type="InterPro" id="IPR003148">
    <property type="entry name" value="RCK_N"/>
</dbReference>
<comment type="caution">
    <text evidence="15">The sequence shown here is derived from an EMBL/GenBank/DDBJ whole genome shotgun (WGS) entry which is preliminary data.</text>
</comment>
<dbReference type="InterPro" id="IPR047871">
    <property type="entry name" value="K_chnl_Slo-like"/>
</dbReference>
<dbReference type="GO" id="GO:0015271">
    <property type="term" value="F:outward rectifier potassium channel activity"/>
    <property type="evidence" value="ECO:0007669"/>
    <property type="project" value="TreeGrafter"/>
</dbReference>
<evidence type="ECO:0000259" key="14">
    <source>
        <dbReference type="PROSITE" id="PS51201"/>
    </source>
</evidence>
<dbReference type="FunFam" id="3.40.50.720:FF:000034">
    <property type="entry name" value="Potassium channel subfamily T member 1"/>
    <property type="match status" value="1"/>
</dbReference>
<feature type="transmembrane region" description="Helical" evidence="13">
    <location>
        <begin position="89"/>
        <end position="107"/>
    </location>
</feature>
<keyword evidence="4 13" id="KW-0812">Transmembrane</keyword>
<protein>
    <recommendedName>
        <fullName evidence="14">RCK N-terminal domain-containing protein</fullName>
    </recommendedName>
</protein>
<evidence type="ECO:0000256" key="3">
    <source>
        <dbReference type="ARBA" id="ARBA00022538"/>
    </source>
</evidence>
<keyword evidence="5" id="KW-0631">Potassium channel</keyword>
<feature type="transmembrane region" description="Helical" evidence="13">
    <location>
        <begin position="236"/>
        <end position="257"/>
    </location>
</feature>
<dbReference type="InterPro" id="IPR003929">
    <property type="entry name" value="K_chnl_BK_asu"/>
</dbReference>
<keyword evidence="8" id="KW-0406">Ion transport</keyword>
<dbReference type="Pfam" id="PF07885">
    <property type="entry name" value="Ion_trans_2"/>
    <property type="match status" value="1"/>
</dbReference>
<evidence type="ECO:0000256" key="7">
    <source>
        <dbReference type="ARBA" id="ARBA00022989"/>
    </source>
</evidence>
<evidence type="ECO:0000256" key="5">
    <source>
        <dbReference type="ARBA" id="ARBA00022826"/>
    </source>
</evidence>